<reference evidence="1" key="1">
    <citation type="submission" date="2021-01" db="EMBL/GenBank/DDBJ databases">
        <authorList>
            <consortium name="Genoscope - CEA"/>
            <person name="William W."/>
        </authorList>
    </citation>
    <scope>NUCLEOTIDE SEQUENCE</scope>
</reference>
<proteinExistence type="predicted"/>
<evidence type="ECO:0000313" key="1">
    <source>
        <dbReference type="EMBL" id="CAD8131554.1"/>
    </source>
</evidence>
<protein>
    <submittedName>
        <fullName evidence="1">Uncharacterized protein</fullName>
    </submittedName>
</protein>
<dbReference type="AlphaFoldDB" id="A0A8S1RYR7"/>
<gene>
    <name evidence="1" type="ORF">PPENT_87.1.T0010152</name>
</gene>
<comment type="caution">
    <text evidence="1">The sequence shown here is derived from an EMBL/GenBank/DDBJ whole genome shotgun (WGS) entry which is preliminary data.</text>
</comment>
<dbReference type="OrthoDB" id="304650at2759"/>
<sequence length="251" mass="30186">MKNYEQQSIPLDQEFSDQNIFTYYQRSNQIRPKMRLFALQQNIIKRQPNDNVNHLQIQSSMNIIYIFMSPKTFNQQVYPNKVLPIEKTLKENKIKLRASRLKFHKQVKNLDLQKEFQLRINQSNNLKRKICKSHLVTQSLIKKKVFETPVYKDFNKHYTEQKPQTFRYKDLDLNSYIEEYKLIKQQTIATVILPNVFQHQNRNDNSQSSRLSIQPYQHSFKPKIKTISISQNKYIQQKNFNISGWSDHSNK</sequence>
<accession>A0A8S1RYR7</accession>
<keyword evidence="2" id="KW-1185">Reference proteome</keyword>
<dbReference type="EMBL" id="CAJJDO010000001">
    <property type="protein sequence ID" value="CAD8131554.1"/>
    <property type="molecule type" value="Genomic_DNA"/>
</dbReference>
<evidence type="ECO:0000313" key="2">
    <source>
        <dbReference type="Proteomes" id="UP000689195"/>
    </source>
</evidence>
<organism evidence="1 2">
    <name type="scientific">Paramecium pentaurelia</name>
    <dbReference type="NCBI Taxonomy" id="43138"/>
    <lineage>
        <taxon>Eukaryota</taxon>
        <taxon>Sar</taxon>
        <taxon>Alveolata</taxon>
        <taxon>Ciliophora</taxon>
        <taxon>Intramacronucleata</taxon>
        <taxon>Oligohymenophorea</taxon>
        <taxon>Peniculida</taxon>
        <taxon>Parameciidae</taxon>
        <taxon>Paramecium</taxon>
    </lineage>
</organism>
<name>A0A8S1RYR7_9CILI</name>
<dbReference type="Proteomes" id="UP000689195">
    <property type="component" value="Unassembled WGS sequence"/>
</dbReference>